<feature type="compositionally biased region" description="Polar residues" evidence="2">
    <location>
        <begin position="319"/>
        <end position="332"/>
    </location>
</feature>
<comment type="caution">
    <text evidence="3">The sequence shown here is derived from an EMBL/GenBank/DDBJ whole genome shotgun (WGS) entry which is preliminary data.</text>
</comment>
<feature type="compositionally biased region" description="Polar residues" evidence="2">
    <location>
        <begin position="232"/>
        <end position="254"/>
    </location>
</feature>
<gene>
    <name evidence="3" type="ORF">PACLA_8A013741</name>
</gene>
<feature type="compositionally biased region" description="Polar residues" evidence="2">
    <location>
        <begin position="481"/>
        <end position="518"/>
    </location>
</feature>
<feature type="compositionally biased region" description="Basic and acidic residues" evidence="2">
    <location>
        <begin position="434"/>
        <end position="465"/>
    </location>
</feature>
<feature type="region of interest" description="Disordered" evidence="2">
    <location>
        <begin position="385"/>
        <end position="557"/>
    </location>
</feature>
<feature type="region of interest" description="Disordered" evidence="2">
    <location>
        <begin position="229"/>
        <end position="296"/>
    </location>
</feature>
<evidence type="ECO:0000313" key="3">
    <source>
        <dbReference type="EMBL" id="CAB3978586.1"/>
    </source>
</evidence>
<feature type="compositionally biased region" description="Basic and acidic residues" evidence="2">
    <location>
        <begin position="520"/>
        <end position="557"/>
    </location>
</feature>
<name>A0A7D9H8X0_PARCT</name>
<feature type="region of interest" description="Disordered" evidence="2">
    <location>
        <begin position="571"/>
        <end position="605"/>
    </location>
</feature>
<feature type="compositionally biased region" description="Low complexity" evidence="2">
    <location>
        <begin position="385"/>
        <end position="401"/>
    </location>
</feature>
<proteinExistence type="predicted"/>
<feature type="region of interest" description="Disordered" evidence="2">
    <location>
        <begin position="313"/>
        <end position="332"/>
    </location>
</feature>
<sequence length="1072" mass="125697">MANARAVEEVPKSGKTRTKTSIFWSTVPEKEQFRNVQVPGVALDRFKDVKNNTQAQKYVQVVQKSKSDSAISNTRSDPLTVNKQGKTGHKFAVKQNDLSGKRKDASSIFKGASSDQLANISTLSENSKARRASLKNLNVEDKKRVANLIKELAKTGEERELALERLQEERVSFDEQLGTVQEEQTALKQEREALKQRLEKSEKLLKKYESELKDVKIEKEEQEKILKKKFQAQPQSTQTSPLIQNFSTDGTTKSGRFKSEQDDIQPRGIKKMRSTQAYIGDSESNDRDGRRRWSTPQVPVYSNSLFDVKVSNVEHEQNSETPSVSEEYQRSSVAESGGLHELYLREYSLQLRLQEQQIEIQRQQVQLQQQLQLLQQQQQQGRRQQQGQQQQQQHQPELAKQQQRHQEQNNQQQGLTQQREKHNEQHSYQQNQEQHVHNQHEPLEYKQKHSNADHKQQHKKQEWRKQSNQQVLHSREHQLQPLDQPQSWHQQEPQYPSEQKNEDIFTQSSPTQQTNLLQKRTPERKGHKIEPKHRADTDIPHEHASHSPRQRHEHDHQQRVVENLRHGHEHEDVLDGQNGEPQTKDRSYTPSGSPSHRHYHHSGRDVEKNRFAEEHQTNRNKGQYGTDSTSFEQRYVSKRKLSRKLDRANYAKQIDLNNNEYFQPKSHSQQKNRYDINDHLVHGHYPQEYLSKSYSETDDDVEQHHFSSERPCHCGYYHNHTRQQHATLDYDQAIPNHSHSKGIPQHGLKQKSPHVIIENPHQKGEPLHAQVYQQPIRHQHSPDRTNSYHQRLLYDLKPIRVPENRPPLGHHHHHLHKGEYHHRPDIREEHHGAPHYATHKHEGESEYEAAFYQPSQEIGNKHQPTERRTYTRHQSRSPTGVLLSPQVGKTEHDYLPSDGLQYSRSQMNRDRSKYLLDDYIYNHQTAGQDNYEPRATSNKHSTNRKISRKSHGNTEIEGEENGHLALPCMTSQQIQYEDENPNPSYSLYKPNIPHPTREQPEYPRIPPGHNNDQYSRKRYPNSLVEIVEDLEIHSGYEERYSEETGMYSTEEPGYDSDEEESTVLDNIFFLKR</sequence>
<dbReference type="EMBL" id="CACRXK020000127">
    <property type="protein sequence ID" value="CAB3978586.1"/>
    <property type="molecule type" value="Genomic_DNA"/>
</dbReference>
<feature type="compositionally biased region" description="Polar residues" evidence="2">
    <location>
        <begin position="61"/>
        <end position="85"/>
    </location>
</feature>
<keyword evidence="4" id="KW-1185">Reference proteome</keyword>
<feature type="coiled-coil region" evidence="1">
    <location>
        <begin position="149"/>
        <end position="225"/>
    </location>
</feature>
<protein>
    <submittedName>
        <fullName evidence="3">Uncharacterized protein</fullName>
    </submittedName>
</protein>
<evidence type="ECO:0000256" key="2">
    <source>
        <dbReference type="SAM" id="MobiDB-lite"/>
    </source>
</evidence>
<feature type="region of interest" description="Disordered" evidence="2">
    <location>
        <begin position="1035"/>
        <end position="1060"/>
    </location>
</feature>
<feature type="compositionally biased region" description="Basic residues" evidence="2">
    <location>
        <begin position="941"/>
        <end position="951"/>
    </location>
</feature>
<keyword evidence="1" id="KW-0175">Coiled coil</keyword>
<evidence type="ECO:0000256" key="1">
    <source>
        <dbReference type="SAM" id="Coils"/>
    </source>
</evidence>
<feature type="compositionally biased region" description="Basic and acidic residues" evidence="2">
    <location>
        <begin position="859"/>
        <end position="869"/>
    </location>
</feature>
<reference evidence="3" key="1">
    <citation type="submission" date="2020-04" db="EMBL/GenBank/DDBJ databases">
        <authorList>
            <person name="Alioto T."/>
            <person name="Alioto T."/>
            <person name="Gomez Garrido J."/>
        </authorList>
    </citation>
    <scope>NUCLEOTIDE SEQUENCE</scope>
    <source>
        <strain evidence="3">A484AB</strain>
    </source>
</reference>
<dbReference type="Proteomes" id="UP001152795">
    <property type="component" value="Unassembled WGS sequence"/>
</dbReference>
<accession>A0A7D9H8X0</accession>
<feature type="region of interest" description="Disordered" evidence="2">
    <location>
        <begin position="925"/>
        <end position="956"/>
    </location>
</feature>
<feature type="region of interest" description="Disordered" evidence="2">
    <location>
        <begin position="61"/>
        <end position="105"/>
    </location>
</feature>
<evidence type="ECO:0000313" key="4">
    <source>
        <dbReference type="Proteomes" id="UP001152795"/>
    </source>
</evidence>
<feature type="compositionally biased region" description="Low complexity" evidence="2">
    <location>
        <begin position="408"/>
        <end position="417"/>
    </location>
</feature>
<organism evidence="3 4">
    <name type="scientific">Paramuricea clavata</name>
    <name type="common">Red gorgonian</name>
    <name type="synonym">Violescent sea-whip</name>
    <dbReference type="NCBI Taxonomy" id="317549"/>
    <lineage>
        <taxon>Eukaryota</taxon>
        <taxon>Metazoa</taxon>
        <taxon>Cnidaria</taxon>
        <taxon>Anthozoa</taxon>
        <taxon>Octocorallia</taxon>
        <taxon>Malacalcyonacea</taxon>
        <taxon>Plexauridae</taxon>
        <taxon>Paramuricea</taxon>
    </lineage>
</organism>
<feature type="region of interest" description="Disordered" evidence="2">
    <location>
        <begin position="855"/>
        <end position="901"/>
    </location>
</feature>
<dbReference type="OrthoDB" id="5972940at2759"/>
<dbReference type="AlphaFoldDB" id="A0A7D9H8X0"/>
<feature type="region of interest" description="Disordered" evidence="2">
    <location>
        <begin position="991"/>
        <end position="1016"/>
    </location>
</feature>